<dbReference type="RefSeq" id="WP_054966227.1">
    <property type="nucleotide sequence ID" value="NZ_FMUN01000001.1"/>
</dbReference>
<keyword evidence="1 2" id="KW-0129">CBS domain</keyword>
<evidence type="ECO:0000259" key="3">
    <source>
        <dbReference type="PROSITE" id="PS51371"/>
    </source>
</evidence>
<keyword evidence="5" id="KW-1185">Reference proteome</keyword>
<dbReference type="CDD" id="cd04586">
    <property type="entry name" value="CBS_pair_BON_assoc"/>
    <property type="match status" value="1"/>
</dbReference>
<dbReference type="PANTHER" id="PTHR43080:SF2">
    <property type="entry name" value="CBS DOMAIN-CONTAINING PROTEIN"/>
    <property type="match status" value="1"/>
</dbReference>
<feature type="domain" description="CBS" evidence="3">
    <location>
        <begin position="8"/>
        <end position="65"/>
    </location>
</feature>
<dbReference type="InterPro" id="IPR000644">
    <property type="entry name" value="CBS_dom"/>
</dbReference>
<accession>A0A0N8PN08</accession>
<dbReference type="PANTHER" id="PTHR43080">
    <property type="entry name" value="CBS DOMAIN-CONTAINING PROTEIN CBSX3, MITOCHONDRIAL"/>
    <property type="match status" value="1"/>
</dbReference>
<dbReference type="Pfam" id="PF00571">
    <property type="entry name" value="CBS"/>
    <property type="match status" value="2"/>
</dbReference>
<sequence length="152" mass="16725">MPKAREIMTPDPVTVTEDTGVQEVAELLLETQHHGVPVVDEDNRLVGLVTDSDLVDSNKRIHLPTMITILDTLIPISGVKQYEEDLRKATATTAGDLCTRDVDYVTPEADLSEVATLLSEHHIHIVPVLDEDQKLLGIVTNTDIIRALSQRG</sequence>
<dbReference type="SMART" id="SM00116">
    <property type="entry name" value="CBS"/>
    <property type="match status" value="2"/>
</dbReference>
<dbReference type="OrthoDB" id="9802114at2"/>
<gene>
    <name evidence="4" type="ORF">SAMN05661077_0653</name>
</gene>
<reference evidence="5" key="1">
    <citation type="submission" date="2016-10" db="EMBL/GenBank/DDBJ databases">
        <authorList>
            <person name="Varghese N."/>
        </authorList>
    </citation>
    <scope>NUCLEOTIDE SEQUENCE [LARGE SCALE GENOMIC DNA]</scope>
    <source>
        <strain evidence="5">HL 19</strain>
    </source>
</reference>
<organism evidence="4 5">
    <name type="scientific">Thiohalorhabdus denitrificans</name>
    <dbReference type="NCBI Taxonomy" id="381306"/>
    <lineage>
        <taxon>Bacteria</taxon>
        <taxon>Pseudomonadati</taxon>
        <taxon>Pseudomonadota</taxon>
        <taxon>Gammaproteobacteria</taxon>
        <taxon>Thiohalorhabdales</taxon>
        <taxon>Thiohalorhabdaceae</taxon>
        <taxon>Thiohalorhabdus</taxon>
    </lineage>
</organism>
<dbReference type="EMBL" id="FMUN01000001">
    <property type="protein sequence ID" value="SCX84568.1"/>
    <property type="molecule type" value="Genomic_DNA"/>
</dbReference>
<dbReference type="InterPro" id="IPR051257">
    <property type="entry name" value="Diverse_CBS-Domain"/>
</dbReference>
<evidence type="ECO:0000313" key="4">
    <source>
        <dbReference type="EMBL" id="SCX84568.1"/>
    </source>
</evidence>
<evidence type="ECO:0000256" key="1">
    <source>
        <dbReference type="ARBA" id="ARBA00023122"/>
    </source>
</evidence>
<proteinExistence type="predicted"/>
<evidence type="ECO:0000313" key="5">
    <source>
        <dbReference type="Proteomes" id="UP000183104"/>
    </source>
</evidence>
<evidence type="ECO:0000256" key="2">
    <source>
        <dbReference type="PROSITE-ProRule" id="PRU00703"/>
    </source>
</evidence>
<dbReference type="InterPro" id="IPR046342">
    <property type="entry name" value="CBS_dom_sf"/>
</dbReference>
<dbReference type="Proteomes" id="UP000183104">
    <property type="component" value="Unassembled WGS sequence"/>
</dbReference>
<dbReference type="SUPFAM" id="SSF54631">
    <property type="entry name" value="CBS-domain pair"/>
    <property type="match status" value="1"/>
</dbReference>
<name>A0A0N8PN08_9GAMM</name>
<dbReference type="AlphaFoldDB" id="A0A0N8PN08"/>
<dbReference type="STRING" id="381306.AN478_08755"/>
<protein>
    <submittedName>
        <fullName evidence="4">CBS domain-containing protein</fullName>
    </submittedName>
</protein>
<feature type="domain" description="CBS" evidence="3">
    <location>
        <begin position="98"/>
        <end position="152"/>
    </location>
</feature>
<dbReference type="PROSITE" id="PS51371">
    <property type="entry name" value="CBS"/>
    <property type="match status" value="2"/>
</dbReference>
<dbReference type="Gene3D" id="3.10.580.10">
    <property type="entry name" value="CBS-domain"/>
    <property type="match status" value="1"/>
</dbReference>